<evidence type="ECO:0000259" key="9">
    <source>
        <dbReference type="PROSITE" id="PS00125"/>
    </source>
</evidence>
<dbReference type="FunFam" id="3.60.21.10:FF:000069">
    <property type="entry name" value="Serine/threonine-protein phosphatase"/>
    <property type="match status" value="1"/>
</dbReference>
<dbReference type="OrthoDB" id="10264047at2759"/>
<comment type="catalytic activity">
    <reaction evidence="6">
        <text>O-phospho-L-seryl-[protein] + H2O = L-seryl-[protein] + phosphate</text>
        <dbReference type="Rhea" id="RHEA:20629"/>
        <dbReference type="Rhea" id="RHEA-COMP:9863"/>
        <dbReference type="Rhea" id="RHEA-COMP:11604"/>
        <dbReference type="ChEBI" id="CHEBI:15377"/>
        <dbReference type="ChEBI" id="CHEBI:29999"/>
        <dbReference type="ChEBI" id="CHEBI:43474"/>
        <dbReference type="ChEBI" id="CHEBI:83421"/>
        <dbReference type="EC" id="3.1.3.16"/>
    </reaction>
</comment>
<dbReference type="KEGG" id="tva:4772901"/>
<evidence type="ECO:0000256" key="3">
    <source>
        <dbReference type="ARBA" id="ARBA00022801"/>
    </source>
</evidence>
<dbReference type="eggNOG" id="KOG0374">
    <property type="taxonomic scope" value="Eukaryota"/>
</dbReference>
<keyword evidence="5" id="KW-0464">Manganese</keyword>
<comment type="similarity">
    <text evidence="8">Belongs to the PPP phosphatase family.</text>
</comment>
<organism evidence="10 11">
    <name type="scientific">Trichomonas vaginalis (strain ATCC PRA-98 / G3)</name>
    <dbReference type="NCBI Taxonomy" id="412133"/>
    <lineage>
        <taxon>Eukaryota</taxon>
        <taxon>Metamonada</taxon>
        <taxon>Parabasalia</taxon>
        <taxon>Trichomonadida</taxon>
        <taxon>Trichomonadidae</taxon>
        <taxon>Trichomonas</taxon>
    </lineage>
</organism>
<reference evidence="10" key="1">
    <citation type="submission" date="2006-10" db="EMBL/GenBank/DDBJ databases">
        <authorList>
            <person name="Amadeo P."/>
            <person name="Zhao Q."/>
            <person name="Wortman J."/>
            <person name="Fraser-Liggett C."/>
            <person name="Carlton J."/>
        </authorList>
    </citation>
    <scope>NUCLEOTIDE SEQUENCE</scope>
    <source>
        <strain evidence="10">G3</strain>
    </source>
</reference>
<evidence type="ECO:0000256" key="6">
    <source>
        <dbReference type="ARBA" id="ARBA00047761"/>
    </source>
</evidence>
<accession>A2DXF5</accession>
<dbReference type="VEuPathDB" id="TrichDB:TVAGG3_0925330"/>
<evidence type="ECO:0000256" key="8">
    <source>
        <dbReference type="RuleBase" id="RU004273"/>
    </source>
</evidence>
<dbReference type="GO" id="GO:0005634">
    <property type="term" value="C:nucleus"/>
    <property type="evidence" value="ECO:0000318"/>
    <property type="project" value="GO_Central"/>
</dbReference>
<dbReference type="EMBL" id="DS113263">
    <property type="protein sequence ID" value="EAY14907.1"/>
    <property type="molecule type" value="Genomic_DNA"/>
</dbReference>
<keyword evidence="3 8" id="KW-0378">Hydrolase</keyword>
<dbReference type="InterPro" id="IPR004843">
    <property type="entry name" value="Calcineurin-like_PHP"/>
</dbReference>
<dbReference type="AlphaFoldDB" id="A2DXF5"/>
<evidence type="ECO:0000256" key="1">
    <source>
        <dbReference type="ARBA" id="ARBA00001936"/>
    </source>
</evidence>
<dbReference type="PRINTS" id="PR00114">
    <property type="entry name" value="STPHPHTASE"/>
</dbReference>
<reference evidence="10" key="2">
    <citation type="journal article" date="2007" name="Science">
        <title>Draft genome sequence of the sexually transmitted pathogen Trichomonas vaginalis.</title>
        <authorList>
            <person name="Carlton J.M."/>
            <person name="Hirt R.P."/>
            <person name="Silva J.C."/>
            <person name="Delcher A.L."/>
            <person name="Schatz M."/>
            <person name="Zhao Q."/>
            <person name="Wortman J.R."/>
            <person name="Bidwell S.L."/>
            <person name="Alsmark U.C.M."/>
            <person name="Besteiro S."/>
            <person name="Sicheritz-Ponten T."/>
            <person name="Noel C.J."/>
            <person name="Dacks J.B."/>
            <person name="Foster P.G."/>
            <person name="Simillion C."/>
            <person name="Van de Peer Y."/>
            <person name="Miranda-Saavedra D."/>
            <person name="Barton G.J."/>
            <person name="Westrop G.D."/>
            <person name="Mueller S."/>
            <person name="Dessi D."/>
            <person name="Fiori P.L."/>
            <person name="Ren Q."/>
            <person name="Paulsen I."/>
            <person name="Zhang H."/>
            <person name="Bastida-Corcuera F.D."/>
            <person name="Simoes-Barbosa A."/>
            <person name="Brown M.T."/>
            <person name="Hayes R.D."/>
            <person name="Mukherjee M."/>
            <person name="Okumura C.Y."/>
            <person name="Schneider R."/>
            <person name="Smith A.J."/>
            <person name="Vanacova S."/>
            <person name="Villalvazo M."/>
            <person name="Haas B.J."/>
            <person name="Pertea M."/>
            <person name="Feldblyum T.V."/>
            <person name="Utterback T.R."/>
            <person name="Shu C.L."/>
            <person name="Osoegawa K."/>
            <person name="de Jong P.J."/>
            <person name="Hrdy I."/>
            <person name="Horvathova L."/>
            <person name="Zubacova Z."/>
            <person name="Dolezal P."/>
            <person name="Malik S.B."/>
            <person name="Logsdon J.M. Jr."/>
            <person name="Henze K."/>
            <person name="Gupta A."/>
            <person name="Wang C.C."/>
            <person name="Dunne R.L."/>
            <person name="Upcroft J.A."/>
            <person name="Upcroft P."/>
            <person name="White O."/>
            <person name="Salzberg S.L."/>
            <person name="Tang P."/>
            <person name="Chiu C.-H."/>
            <person name="Lee Y.-S."/>
            <person name="Embley T.M."/>
            <person name="Coombs G.H."/>
            <person name="Mottram J.C."/>
            <person name="Tachezy J."/>
            <person name="Fraser-Liggett C.M."/>
            <person name="Johnson P.J."/>
        </authorList>
    </citation>
    <scope>NUCLEOTIDE SEQUENCE [LARGE SCALE GENOMIC DNA]</scope>
    <source>
        <strain evidence="10">G3</strain>
    </source>
</reference>
<proteinExistence type="inferred from homology"/>
<comment type="cofactor">
    <cofactor evidence="1">
        <name>Mn(2+)</name>
        <dbReference type="ChEBI" id="CHEBI:29035"/>
    </cofactor>
</comment>
<sequence>MRDFDLMEYVIKKIILSRSDKNCNISKVISEDQVQNVLDKAYSVLADEPVLLDVAANIHVVGDLHGNIDDLLRIFELLGYPPKERYIFLGDYVDRGTNSFEVMTLLFAFKVKFPSNIYLLRGNHEIEHVSKCYGFLDEIISKYSTALFYNFQKVFQQLPIIGIVGKRILCVHGGIGPSMKDVSDFRKRLKPDEITETSIFADIVWSDPRNMSNEFERNPRGCGWTFNVQATRKFLIKNDLDLILRSHESYDGYSFPFPTDECITVFSNTDYCDKKNGGAIINVSNNLNVTVTRFSLMSPEEKSKWRPVLPPWLIEKLNSKSEETDEPKSEIDLVHDHASDCESKSIENTSSKDALLLCS</sequence>
<keyword evidence="11" id="KW-1185">Reference proteome</keyword>
<evidence type="ECO:0000256" key="4">
    <source>
        <dbReference type="ARBA" id="ARBA00022912"/>
    </source>
</evidence>
<evidence type="ECO:0000256" key="2">
    <source>
        <dbReference type="ARBA" id="ARBA00022723"/>
    </source>
</evidence>
<name>A2DXF5_TRIV3</name>
<dbReference type="InterPro" id="IPR050341">
    <property type="entry name" value="PP1_catalytic_subunit"/>
</dbReference>
<dbReference type="Proteomes" id="UP000001542">
    <property type="component" value="Unassembled WGS sequence"/>
</dbReference>
<dbReference type="GO" id="GO:0005737">
    <property type="term" value="C:cytoplasm"/>
    <property type="evidence" value="ECO:0000318"/>
    <property type="project" value="GO_Central"/>
</dbReference>
<dbReference type="RefSeq" id="XP_001327130.1">
    <property type="nucleotide sequence ID" value="XM_001327095.1"/>
</dbReference>
<gene>
    <name evidence="10" type="ORF">TVAG_380170</name>
</gene>
<dbReference type="GO" id="GO:0004722">
    <property type="term" value="F:protein serine/threonine phosphatase activity"/>
    <property type="evidence" value="ECO:0000318"/>
    <property type="project" value="GO_Central"/>
</dbReference>
<evidence type="ECO:0000313" key="10">
    <source>
        <dbReference type="EMBL" id="EAY14907.1"/>
    </source>
</evidence>
<dbReference type="InterPro" id="IPR006186">
    <property type="entry name" value="Ser/Thr-sp_prot-phosphatase"/>
</dbReference>
<dbReference type="Gene3D" id="3.60.21.10">
    <property type="match status" value="1"/>
</dbReference>
<dbReference type="GO" id="GO:0046872">
    <property type="term" value="F:metal ion binding"/>
    <property type="evidence" value="ECO:0007669"/>
    <property type="project" value="UniProtKB-KW"/>
</dbReference>
<dbReference type="PANTHER" id="PTHR11668">
    <property type="entry name" value="SERINE/THREONINE PROTEIN PHOSPHATASE"/>
    <property type="match status" value="1"/>
</dbReference>
<evidence type="ECO:0000256" key="5">
    <source>
        <dbReference type="ARBA" id="ARBA00023211"/>
    </source>
</evidence>
<dbReference type="VEuPathDB" id="TrichDB:TVAG_380170"/>
<dbReference type="Pfam" id="PF00149">
    <property type="entry name" value="Metallophos"/>
    <property type="match status" value="1"/>
</dbReference>
<feature type="domain" description="Serine/threonine specific protein phosphatases" evidence="9">
    <location>
        <begin position="120"/>
        <end position="125"/>
    </location>
</feature>
<dbReference type="SMR" id="A2DXF5"/>
<dbReference type="EC" id="3.1.3.16" evidence="8"/>
<dbReference type="PANTHER" id="PTHR11668:SF300">
    <property type="entry name" value="SERINE_THREONINE-PROTEIN PHOSPHATASE"/>
    <property type="match status" value="1"/>
</dbReference>
<evidence type="ECO:0000313" key="11">
    <source>
        <dbReference type="Proteomes" id="UP000001542"/>
    </source>
</evidence>
<keyword evidence="2" id="KW-0479">Metal-binding</keyword>
<dbReference type="SUPFAM" id="SSF56300">
    <property type="entry name" value="Metallo-dependent phosphatases"/>
    <property type="match status" value="1"/>
</dbReference>
<evidence type="ECO:0000256" key="7">
    <source>
        <dbReference type="ARBA" id="ARBA00048336"/>
    </source>
</evidence>
<dbReference type="InterPro" id="IPR029052">
    <property type="entry name" value="Metallo-depent_PP-like"/>
</dbReference>
<protein>
    <recommendedName>
        <fullName evidence="8">Serine/threonine-protein phosphatase</fullName>
        <ecNumber evidence="8">3.1.3.16</ecNumber>
    </recommendedName>
</protein>
<dbReference type="SMART" id="SM00156">
    <property type="entry name" value="PP2Ac"/>
    <property type="match status" value="1"/>
</dbReference>
<dbReference type="InParanoid" id="A2DXF5"/>
<keyword evidence="4" id="KW-0904">Protein phosphatase</keyword>
<dbReference type="STRING" id="5722.A2DXF5"/>
<comment type="catalytic activity">
    <reaction evidence="7 8">
        <text>O-phospho-L-threonyl-[protein] + H2O = L-threonyl-[protein] + phosphate</text>
        <dbReference type="Rhea" id="RHEA:47004"/>
        <dbReference type="Rhea" id="RHEA-COMP:11060"/>
        <dbReference type="Rhea" id="RHEA-COMP:11605"/>
        <dbReference type="ChEBI" id="CHEBI:15377"/>
        <dbReference type="ChEBI" id="CHEBI:30013"/>
        <dbReference type="ChEBI" id="CHEBI:43474"/>
        <dbReference type="ChEBI" id="CHEBI:61977"/>
        <dbReference type="EC" id="3.1.3.16"/>
    </reaction>
</comment>
<dbReference type="PROSITE" id="PS00125">
    <property type="entry name" value="SER_THR_PHOSPHATASE"/>
    <property type="match status" value="1"/>
</dbReference>